<dbReference type="Proteomes" id="UP000822688">
    <property type="component" value="Chromosome 1"/>
</dbReference>
<dbReference type="EMBL" id="CM026421">
    <property type="protein sequence ID" value="KAG0592856.1"/>
    <property type="molecule type" value="Genomic_DNA"/>
</dbReference>
<keyword evidence="2" id="KW-1185">Reference proteome</keyword>
<dbReference type="AlphaFoldDB" id="A0A8T0JC23"/>
<gene>
    <name evidence="1" type="ORF">KC19_1G285300</name>
</gene>
<organism evidence="1 2">
    <name type="scientific">Ceratodon purpureus</name>
    <name type="common">Fire moss</name>
    <name type="synonym">Dicranum purpureum</name>
    <dbReference type="NCBI Taxonomy" id="3225"/>
    <lineage>
        <taxon>Eukaryota</taxon>
        <taxon>Viridiplantae</taxon>
        <taxon>Streptophyta</taxon>
        <taxon>Embryophyta</taxon>
        <taxon>Bryophyta</taxon>
        <taxon>Bryophytina</taxon>
        <taxon>Bryopsida</taxon>
        <taxon>Dicranidae</taxon>
        <taxon>Pseudoditrichales</taxon>
        <taxon>Ditrichaceae</taxon>
        <taxon>Ceratodon</taxon>
    </lineage>
</organism>
<accession>A0A8T0JC23</accession>
<evidence type="ECO:0000313" key="2">
    <source>
        <dbReference type="Proteomes" id="UP000822688"/>
    </source>
</evidence>
<reference evidence="1" key="1">
    <citation type="submission" date="2020-06" db="EMBL/GenBank/DDBJ databases">
        <title>WGS assembly of Ceratodon purpureus strain R40.</title>
        <authorList>
            <person name="Carey S.B."/>
            <person name="Jenkins J."/>
            <person name="Shu S."/>
            <person name="Lovell J.T."/>
            <person name="Sreedasyam A."/>
            <person name="Maumus F."/>
            <person name="Tiley G.P."/>
            <person name="Fernandez-Pozo N."/>
            <person name="Barry K."/>
            <person name="Chen C."/>
            <person name="Wang M."/>
            <person name="Lipzen A."/>
            <person name="Daum C."/>
            <person name="Saski C.A."/>
            <person name="Payton A.C."/>
            <person name="Mcbreen J.C."/>
            <person name="Conrad R.E."/>
            <person name="Kollar L.M."/>
            <person name="Olsson S."/>
            <person name="Huttunen S."/>
            <person name="Landis J.B."/>
            <person name="Wickett N.J."/>
            <person name="Johnson M.G."/>
            <person name="Rensing S.A."/>
            <person name="Grimwood J."/>
            <person name="Schmutz J."/>
            <person name="Mcdaniel S.F."/>
        </authorList>
    </citation>
    <scope>NUCLEOTIDE SEQUENCE</scope>
    <source>
        <strain evidence="1">R40</strain>
    </source>
</reference>
<evidence type="ECO:0000313" key="1">
    <source>
        <dbReference type="EMBL" id="KAG0592856.1"/>
    </source>
</evidence>
<comment type="caution">
    <text evidence="1">The sequence shown here is derived from an EMBL/GenBank/DDBJ whole genome shotgun (WGS) entry which is preliminary data.</text>
</comment>
<name>A0A8T0JC23_CERPU</name>
<sequence>MSLLEVIRYRDLVVRVVAPAPARLQVSIPHFKFFLHRWGVVLLFCNSSFVGNSSCGHMDMVESVAGSTCDVSSGHLMNYLCFWAS</sequence>
<proteinExistence type="predicted"/>
<protein>
    <submittedName>
        <fullName evidence="1">Uncharacterized protein</fullName>
    </submittedName>
</protein>